<sequence>MQAAALLLLVLRAITSIEAAEDDVNPDDNEEDFAALCALAALANLQTTVPSIDTSGLGAYDNLQQLKLTLSSKEWKNLFNKASDTNAPPKQPPEEFQTDPTWQKQWPIWAAAAEALDGDGKEAAVLAEAGLENAPDELRTMARQALIPISAQAEPLRERLSEVQRQNKDTTTATVAKALNKAGYGQDKATGAEYDSADAFNGGVGGNTQTACKAGGDRAKATTVAATIVCLCHKKTGGRDGANACGRLIIHQSDAGANIASAAPDFGDIMATCIAQPPKPLTARYLDNAVANIVSKLRFKTPNAYLGKFKSTGCTGSNNEGLCVEYTALTAATLQKFYDILWVKEVSNVAESLKRAEKEVAESTLLSTWLKASENEGNSVAQKLIQ</sequence>
<evidence type="ECO:0000256" key="9">
    <source>
        <dbReference type="SAM" id="MobiDB-lite"/>
    </source>
</evidence>
<proteinExistence type="predicted"/>
<dbReference type="AlphaFoldDB" id="A0A1G4IJ62"/>
<evidence type="ECO:0000256" key="2">
    <source>
        <dbReference type="ARBA" id="ARBA00004609"/>
    </source>
</evidence>
<dbReference type="RefSeq" id="XP_067083054.1">
    <property type="nucleotide sequence ID" value="XM_067226953.1"/>
</dbReference>
<keyword evidence="13" id="KW-1185">Reference proteome</keyword>
<feature type="domain" description="Trypanosome variant surface glycoprotein B-type N-terminal" evidence="11">
    <location>
        <begin position="14"/>
        <end position="370"/>
    </location>
</feature>
<dbReference type="InterPro" id="IPR025932">
    <property type="entry name" value="Trypano_VSG_B_N_dom"/>
</dbReference>
<feature type="signal peptide" evidence="10">
    <location>
        <begin position="1"/>
        <end position="19"/>
    </location>
</feature>
<keyword evidence="4" id="KW-0336">GPI-anchor</keyword>
<name>A0A1G4IJ62_TRYEQ</name>
<keyword evidence="8" id="KW-0449">Lipoprotein</keyword>
<dbReference type="Proteomes" id="UP000195570">
    <property type="component" value="Unassembled WGS sequence"/>
</dbReference>
<dbReference type="EMBL" id="CZPT02001886">
    <property type="protein sequence ID" value="SCU72577.1"/>
    <property type="molecule type" value="Genomic_DNA"/>
</dbReference>
<keyword evidence="7" id="KW-0325">Glycoprotein</keyword>
<evidence type="ECO:0000256" key="6">
    <source>
        <dbReference type="ARBA" id="ARBA00023136"/>
    </source>
</evidence>
<protein>
    <submittedName>
        <fullName evidence="12">Trypanosomal VSG domain containing protein, putative</fullName>
    </submittedName>
</protein>
<evidence type="ECO:0000256" key="3">
    <source>
        <dbReference type="ARBA" id="ARBA00022475"/>
    </source>
</evidence>
<keyword evidence="3" id="KW-1003">Cell membrane</keyword>
<comment type="caution">
    <text evidence="12">The sequence shown here is derived from an EMBL/GenBank/DDBJ whole genome shotgun (WGS) entry which is preliminary data.</text>
</comment>
<organism evidence="12 13">
    <name type="scientific">Trypanosoma equiperdum</name>
    <dbReference type="NCBI Taxonomy" id="5694"/>
    <lineage>
        <taxon>Eukaryota</taxon>
        <taxon>Discoba</taxon>
        <taxon>Euglenozoa</taxon>
        <taxon>Kinetoplastea</taxon>
        <taxon>Metakinetoplastina</taxon>
        <taxon>Trypanosomatida</taxon>
        <taxon>Trypanosomatidae</taxon>
        <taxon>Trypanosoma</taxon>
    </lineage>
</organism>
<evidence type="ECO:0000313" key="13">
    <source>
        <dbReference type="Proteomes" id="UP000195570"/>
    </source>
</evidence>
<comment type="subcellular location">
    <subcellularLocation>
        <location evidence="2">Cell membrane</location>
        <topology evidence="2">Lipid-anchor</topology>
        <topology evidence="2">GPI-anchor</topology>
    </subcellularLocation>
</comment>
<dbReference type="GO" id="GO:0098552">
    <property type="term" value="C:side of membrane"/>
    <property type="evidence" value="ECO:0007669"/>
    <property type="project" value="UniProtKB-KW"/>
</dbReference>
<feature type="region of interest" description="Disordered" evidence="9">
    <location>
        <begin position="81"/>
        <end position="100"/>
    </location>
</feature>
<keyword evidence="5 10" id="KW-0732">Signal</keyword>
<keyword evidence="6" id="KW-0472">Membrane</keyword>
<dbReference type="GO" id="GO:0005886">
    <property type="term" value="C:plasma membrane"/>
    <property type="evidence" value="ECO:0007669"/>
    <property type="project" value="UniProtKB-SubCell"/>
</dbReference>
<gene>
    <name evidence="12" type="ORF">TEOVI_000415400</name>
</gene>
<reference evidence="12" key="1">
    <citation type="submission" date="2016-09" db="EMBL/GenBank/DDBJ databases">
        <authorList>
            <person name="Hebert L."/>
            <person name="Moumen B."/>
        </authorList>
    </citation>
    <scope>NUCLEOTIDE SEQUENCE [LARGE SCALE GENOMIC DNA]</scope>
    <source>
        <strain evidence="12">OVI</strain>
    </source>
</reference>
<comment type="function">
    <text evidence="1">VSG forms a coat on the surface of the parasite. The trypanosome evades the immune response of the host by expressing a series of antigenically distinct VSGs from an estimated 1000 VSG genes.</text>
</comment>
<evidence type="ECO:0000256" key="1">
    <source>
        <dbReference type="ARBA" id="ARBA00002523"/>
    </source>
</evidence>
<evidence type="ECO:0000256" key="4">
    <source>
        <dbReference type="ARBA" id="ARBA00022622"/>
    </source>
</evidence>
<dbReference type="VEuPathDB" id="TriTrypDB:TEOVI_000415400"/>
<feature type="chain" id="PRO_5009235580" evidence="10">
    <location>
        <begin position="20"/>
        <end position="386"/>
    </location>
</feature>
<evidence type="ECO:0000256" key="8">
    <source>
        <dbReference type="ARBA" id="ARBA00023288"/>
    </source>
</evidence>
<dbReference type="GeneID" id="92378094"/>
<evidence type="ECO:0000256" key="7">
    <source>
        <dbReference type="ARBA" id="ARBA00023180"/>
    </source>
</evidence>
<accession>A0A1G4IJ62</accession>
<evidence type="ECO:0000259" key="11">
    <source>
        <dbReference type="Pfam" id="PF13206"/>
    </source>
</evidence>
<evidence type="ECO:0000256" key="10">
    <source>
        <dbReference type="SAM" id="SignalP"/>
    </source>
</evidence>
<evidence type="ECO:0000256" key="5">
    <source>
        <dbReference type="ARBA" id="ARBA00022729"/>
    </source>
</evidence>
<evidence type="ECO:0000313" key="12">
    <source>
        <dbReference type="EMBL" id="SCU72577.1"/>
    </source>
</evidence>
<dbReference type="Pfam" id="PF13206">
    <property type="entry name" value="VSG_B"/>
    <property type="match status" value="1"/>
</dbReference>